<keyword evidence="3" id="KW-1185">Reference proteome</keyword>
<evidence type="ECO:0000259" key="1">
    <source>
        <dbReference type="Pfam" id="PF13966"/>
    </source>
</evidence>
<dbReference type="Proteomes" id="UP001206925">
    <property type="component" value="Unassembled WGS sequence"/>
</dbReference>
<proteinExistence type="predicted"/>
<evidence type="ECO:0000313" key="2">
    <source>
        <dbReference type="EMBL" id="KAI7757531.1"/>
    </source>
</evidence>
<evidence type="ECO:0000313" key="3">
    <source>
        <dbReference type="Proteomes" id="UP001206925"/>
    </source>
</evidence>
<organism evidence="2 3">
    <name type="scientific">Ambrosia artemisiifolia</name>
    <name type="common">Common ragweed</name>
    <dbReference type="NCBI Taxonomy" id="4212"/>
    <lineage>
        <taxon>Eukaryota</taxon>
        <taxon>Viridiplantae</taxon>
        <taxon>Streptophyta</taxon>
        <taxon>Embryophyta</taxon>
        <taxon>Tracheophyta</taxon>
        <taxon>Spermatophyta</taxon>
        <taxon>Magnoliopsida</taxon>
        <taxon>eudicotyledons</taxon>
        <taxon>Gunneridae</taxon>
        <taxon>Pentapetalae</taxon>
        <taxon>asterids</taxon>
        <taxon>campanulids</taxon>
        <taxon>Asterales</taxon>
        <taxon>Asteraceae</taxon>
        <taxon>Asteroideae</taxon>
        <taxon>Heliantheae alliance</taxon>
        <taxon>Heliantheae</taxon>
        <taxon>Ambrosia</taxon>
    </lineage>
</organism>
<feature type="domain" description="Reverse transcriptase zinc-binding" evidence="1">
    <location>
        <begin position="139"/>
        <end position="195"/>
    </location>
</feature>
<feature type="non-terminal residue" evidence="2">
    <location>
        <position position="209"/>
    </location>
</feature>
<dbReference type="InterPro" id="IPR026960">
    <property type="entry name" value="RVT-Znf"/>
</dbReference>
<dbReference type="Pfam" id="PF13966">
    <property type="entry name" value="zf-RVT"/>
    <property type="match status" value="1"/>
</dbReference>
<dbReference type="AlphaFoldDB" id="A0AAD5DAN1"/>
<accession>A0AAD5DAN1</accession>
<name>A0AAD5DAN1_AMBAR</name>
<dbReference type="EMBL" id="JAMZMK010000105">
    <property type="protein sequence ID" value="KAI7757531.1"/>
    <property type="molecule type" value="Genomic_DNA"/>
</dbReference>
<sequence length="209" mass="23854">MQQIICCYLTYMQLQISGGSSAFNFVILYLSIGSTIATQGNSNYESNLILCLATYEVYTMHYHQPNVDLELLFKGLESYEDIELVTNGQFFLSPGFTTPFQANGSAAVLTGNEELKELKVVLSDARDNWQWLLDDSGCFSVQSTKLWLFKTDQQVRTFVLDWSKWVPLKVNTFVWRAEMERIATKTALARWNIQVGRGNTNEKMAFDHA</sequence>
<gene>
    <name evidence="2" type="ORF">M8C21_017077</name>
</gene>
<comment type="caution">
    <text evidence="2">The sequence shown here is derived from an EMBL/GenBank/DDBJ whole genome shotgun (WGS) entry which is preliminary data.</text>
</comment>
<reference evidence="2" key="1">
    <citation type="submission" date="2022-06" db="EMBL/GenBank/DDBJ databases">
        <title>Uncovering the hologenomic basis of an extraordinary plant invasion.</title>
        <authorList>
            <person name="Bieker V.C."/>
            <person name="Martin M.D."/>
            <person name="Gilbert T."/>
            <person name="Hodgins K."/>
            <person name="Battlay P."/>
            <person name="Petersen B."/>
            <person name="Wilson J."/>
        </authorList>
    </citation>
    <scope>NUCLEOTIDE SEQUENCE</scope>
    <source>
        <strain evidence="2">AA19_3_7</strain>
        <tissue evidence="2">Leaf</tissue>
    </source>
</reference>
<protein>
    <recommendedName>
        <fullName evidence="1">Reverse transcriptase zinc-binding domain-containing protein</fullName>
    </recommendedName>
</protein>